<dbReference type="InterPro" id="IPR023335">
    <property type="entry name" value="ATP12_ortho_dom_sf"/>
</dbReference>
<organism evidence="2 3">
    <name type="scientific">Acorus calamus</name>
    <name type="common">Sweet flag</name>
    <dbReference type="NCBI Taxonomy" id="4465"/>
    <lineage>
        <taxon>Eukaryota</taxon>
        <taxon>Viridiplantae</taxon>
        <taxon>Streptophyta</taxon>
        <taxon>Embryophyta</taxon>
        <taxon>Tracheophyta</taxon>
        <taxon>Spermatophyta</taxon>
        <taxon>Magnoliopsida</taxon>
        <taxon>Liliopsida</taxon>
        <taxon>Acoraceae</taxon>
        <taxon>Acorus</taxon>
    </lineage>
</organism>
<comment type="caution">
    <text evidence="2">The sequence shown here is derived from an EMBL/GenBank/DDBJ whole genome shotgun (WGS) entry which is preliminary data.</text>
</comment>
<dbReference type="Proteomes" id="UP001180020">
    <property type="component" value="Unassembled WGS sequence"/>
</dbReference>
<protein>
    <submittedName>
        <fullName evidence="2">Uncharacterized protein</fullName>
    </submittedName>
</protein>
<proteinExistence type="predicted"/>
<evidence type="ECO:0000256" key="1">
    <source>
        <dbReference type="SAM" id="MobiDB-lite"/>
    </source>
</evidence>
<reference evidence="2" key="1">
    <citation type="journal article" date="2023" name="Nat. Commun.">
        <title>Diploid and tetraploid genomes of Acorus and the evolution of monocots.</title>
        <authorList>
            <person name="Ma L."/>
            <person name="Liu K.W."/>
            <person name="Li Z."/>
            <person name="Hsiao Y.Y."/>
            <person name="Qi Y."/>
            <person name="Fu T."/>
            <person name="Tang G.D."/>
            <person name="Zhang D."/>
            <person name="Sun W.H."/>
            <person name="Liu D.K."/>
            <person name="Li Y."/>
            <person name="Chen G.Z."/>
            <person name="Liu X.D."/>
            <person name="Liao X.Y."/>
            <person name="Jiang Y.T."/>
            <person name="Yu X."/>
            <person name="Hao Y."/>
            <person name="Huang J."/>
            <person name="Zhao X.W."/>
            <person name="Ke S."/>
            <person name="Chen Y.Y."/>
            <person name="Wu W.L."/>
            <person name="Hsu J.L."/>
            <person name="Lin Y.F."/>
            <person name="Huang M.D."/>
            <person name="Li C.Y."/>
            <person name="Huang L."/>
            <person name="Wang Z.W."/>
            <person name="Zhao X."/>
            <person name="Zhong W.Y."/>
            <person name="Peng D.H."/>
            <person name="Ahmad S."/>
            <person name="Lan S."/>
            <person name="Zhang J.S."/>
            <person name="Tsai W.C."/>
            <person name="Van de Peer Y."/>
            <person name="Liu Z.J."/>
        </authorList>
    </citation>
    <scope>NUCLEOTIDE SEQUENCE</scope>
    <source>
        <strain evidence="2">CP</strain>
    </source>
</reference>
<dbReference type="EMBL" id="JAUJYO010000009">
    <property type="protein sequence ID" value="KAK1309609.1"/>
    <property type="molecule type" value="Genomic_DNA"/>
</dbReference>
<reference evidence="2" key="2">
    <citation type="submission" date="2023-06" db="EMBL/GenBank/DDBJ databases">
        <authorList>
            <person name="Ma L."/>
            <person name="Liu K.-W."/>
            <person name="Li Z."/>
            <person name="Hsiao Y.-Y."/>
            <person name="Qi Y."/>
            <person name="Fu T."/>
            <person name="Tang G."/>
            <person name="Zhang D."/>
            <person name="Sun W.-H."/>
            <person name="Liu D.-K."/>
            <person name="Li Y."/>
            <person name="Chen G.-Z."/>
            <person name="Liu X.-D."/>
            <person name="Liao X.-Y."/>
            <person name="Jiang Y.-T."/>
            <person name="Yu X."/>
            <person name="Hao Y."/>
            <person name="Huang J."/>
            <person name="Zhao X.-W."/>
            <person name="Ke S."/>
            <person name="Chen Y.-Y."/>
            <person name="Wu W.-L."/>
            <person name="Hsu J.-L."/>
            <person name="Lin Y.-F."/>
            <person name="Huang M.-D."/>
            <person name="Li C.-Y."/>
            <person name="Huang L."/>
            <person name="Wang Z.-W."/>
            <person name="Zhao X."/>
            <person name="Zhong W.-Y."/>
            <person name="Peng D.-H."/>
            <person name="Ahmad S."/>
            <person name="Lan S."/>
            <person name="Zhang J.-S."/>
            <person name="Tsai W.-C."/>
            <person name="Van De Peer Y."/>
            <person name="Liu Z.-J."/>
        </authorList>
    </citation>
    <scope>NUCLEOTIDE SEQUENCE</scope>
    <source>
        <strain evidence="2">CP</strain>
        <tissue evidence="2">Leaves</tissue>
    </source>
</reference>
<evidence type="ECO:0000313" key="2">
    <source>
        <dbReference type="EMBL" id="KAK1309609.1"/>
    </source>
</evidence>
<gene>
    <name evidence="2" type="ORF">QJS10_CPA09g00714</name>
</gene>
<name>A0AAV9E9Q8_ACOCL</name>
<dbReference type="SUPFAM" id="SSF160909">
    <property type="entry name" value="ATP12-like"/>
    <property type="match status" value="1"/>
</dbReference>
<feature type="region of interest" description="Disordered" evidence="1">
    <location>
        <begin position="105"/>
        <end position="131"/>
    </location>
</feature>
<dbReference type="Gene3D" id="1.10.3580.10">
    <property type="entry name" value="ATP12 ATPase"/>
    <property type="match status" value="1"/>
</dbReference>
<accession>A0AAV9E9Q8</accession>
<feature type="compositionally biased region" description="Basic and acidic residues" evidence="1">
    <location>
        <begin position="113"/>
        <end position="125"/>
    </location>
</feature>
<keyword evidence="3" id="KW-1185">Reference proteome</keyword>
<evidence type="ECO:0000313" key="3">
    <source>
        <dbReference type="Proteomes" id="UP001180020"/>
    </source>
</evidence>
<sequence length="267" mass="29517">MPLMRLTCTALERVPLTRAKIIEQLMKKFHQDLLVFCRSPGDNDLTKGVNGKKVTEYPSIAGIMTSKNAKIGEGSYRDAVLEANACHLTRKTVKRKKKSSLAEIAETNGDSAASHKNEASEDGKKCSSKSKRLNQIIPPMKQGKSIKVPQQSSSRIDLEKATTEIADSTAQVPVKNQEQAQKDLQKALSSKDIKSSQNIVNVHPNKHLHQVLDQGDLQKGRLRDCSSFRFPPPDGYLDELQVGDAEPPNCPGTHPHIQEMKTMILSQ</sequence>
<dbReference type="AlphaFoldDB" id="A0AAV9E9Q8"/>